<dbReference type="STRING" id="399736.SAMN04489720_0363"/>
<dbReference type="GO" id="GO:0015421">
    <property type="term" value="F:ABC-type oligopeptide transporter activity"/>
    <property type="evidence" value="ECO:0007669"/>
    <property type="project" value="TreeGrafter"/>
</dbReference>
<accession>A0A1G8AFQ7</accession>
<dbReference type="AlphaFoldDB" id="A0A1G8AFQ7"/>
<keyword evidence="6 7" id="KW-0472">Membrane</keyword>
<dbReference type="GO" id="GO:0005524">
    <property type="term" value="F:ATP binding"/>
    <property type="evidence" value="ECO:0007669"/>
    <property type="project" value="UniProtKB-KW"/>
</dbReference>
<evidence type="ECO:0000313" key="11">
    <source>
        <dbReference type="Proteomes" id="UP000198822"/>
    </source>
</evidence>
<dbReference type="Proteomes" id="UP000198822">
    <property type="component" value="Chromosome I"/>
</dbReference>
<dbReference type="InterPro" id="IPR003439">
    <property type="entry name" value="ABC_transporter-like_ATP-bd"/>
</dbReference>
<dbReference type="PROSITE" id="PS50929">
    <property type="entry name" value="ABC_TM1F"/>
    <property type="match status" value="1"/>
</dbReference>
<comment type="subcellular location">
    <subcellularLocation>
        <location evidence="1">Cell membrane</location>
        <topology evidence="1">Multi-pass membrane protein</topology>
    </subcellularLocation>
</comment>
<dbReference type="PANTHER" id="PTHR43394:SF1">
    <property type="entry name" value="ATP-BINDING CASSETTE SUB-FAMILY B MEMBER 10, MITOCHONDRIAL"/>
    <property type="match status" value="1"/>
</dbReference>
<keyword evidence="3" id="KW-0547">Nucleotide-binding</keyword>
<dbReference type="Pfam" id="PF00005">
    <property type="entry name" value="ABC_tran"/>
    <property type="match status" value="1"/>
</dbReference>
<name>A0A1G8AFQ7_9MICO</name>
<evidence type="ECO:0000256" key="4">
    <source>
        <dbReference type="ARBA" id="ARBA00022840"/>
    </source>
</evidence>
<dbReference type="SUPFAM" id="SSF90123">
    <property type="entry name" value="ABC transporter transmembrane region"/>
    <property type="match status" value="1"/>
</dbReference>
<dbReference type="InterPro" id="IPR036640">
    <property type="entry name" value="ABC1_TM_sf"/>
</dbReference>
<dbReference type="GO" id="GO:0016887">
    <property type="term" value="F:ATP hydrolysis activity"/>
    <property type="evidence" value="ECO:0007669"/>
    <property type="project" value="InterPro"/>
</dbReference>
<dbReference type="RefSeq" id="WP_172802236.1">
    <property type="nucleotide sequence ID" value="NZ_LT629695.1"/>
</dbReference>
<dbReference type="SUPFAM" id="SSF52540">
    <property type="entry name" value="P-loop containing nucleoside triphosphate hydrolases"/>
    <property type="match status" value="1"/>
</dbReference>
<feature type="transmembrane region" description="Helical" evidence="7">
    <location>
        <begin position="252"/>
        <end position="273"/>
    </location>
</feature>
<dbReference type="Gene3D" id="3.40.50.300">
    <property type="entry name" value="P-loop containing nucleotide triphosphate hydrolases"/>
    <property type="match status" value="1"/>
</dbReference>
<dbReference type="InterPro" id="IPR039421">
    <property type="entry name" value="Type_1_exporter"/>
</dbReference>
<dbReference type="Gene3D" id="1.20.1560.10">
    <property type="entry name" value="ABC transporter type 1, transmembrane domain"/>
    <property type="match status" value="1"/>
</dbReference>
<dbReference type="InterPro" id="IPR003593">
    <property type="entry name" value="AAA+_ATPase"/>
</dbReference>
<keyword evidence="2 7" id="KW-0812">Transmembrane</keyword>
<organism evidence="10 11">
    <name type="scientific">Agrococcus jejuensis</name>
    <dbReference type="NCBI Taxonomy" id="399736"/>
    <lineage>
        <taxon>Bacteria</taxon>
        <taxon>Bacillati</taxon>
        <taxon>Actinomycetota</taxon>
        <taxon>Actinomycetes</taxon>
        <taxon>Micrococcales</taxon>
        <taxon>Microbacteriaceae</taxon>
        <taxon>Agrococcus</taxon>
    </lineage>
</organism>
<protein>
    <submittedName>
        <fullName evidence="10">ATP-binding cassette, subfamily C</fullName>
    </submittedName>
</protein>
<proteinExistence type="predicted"/>
<keyword evidence="11" id="KW-1185">Reference proteome</keyword>
<feature type="transmembrane region" description="Helical" evidence="7">
    <location>
        <begin position="165"/>
        <end position="185"/>
    </location>
</feature>
<dbReference type="PROSITE" id="PS50893">
    <property type="entry name" value="ABC_TRANSPORTER_2"/>
    <property type="match status" value="1"/>
</dbReference>
<gene>
    <name evidence="10" type="ORF">SAMN04489720_0363</name>
</gene>
<dbReference type="InterPro" id="IPR027417">
    <property type="entry name" value="P-loop_NTPase"/>
</dbReference>
<dbReference type="EMBL" id="LT629695">
    <property type="protein sequence ID" value="SDH19729.1"/>
    <property type="molecule type" value="Genomic_DNA"/>
</dbReference>
<evidence type="ECO:0000313" key="10">
    <source>
        <dbReference type="EMBL" id="SDH19729.1"/>
    </source>
</evidence>
<feature type="transmembrane region" description="Helical" evidence="7">
    <location>
        <begin position="141"/>
        <end position="159"/>
    </location>
</feature>
<dbReference type="Pfam" id="PF00664">
    <property type="entry name" value="ABC_membrane"/>
    <property type="match status" value="1"/>
</dbReference>
<dbReference type="CDD" id="cd07346">
    <property type="entry name" value="ABC_6TM_exporters"/>
    <property type="match status" value="1"/>
</dbReference>
<feature type="transmembrane region" description="Helical" evidence="7">
    <location>
        <begin position="66"/>
        <end position="92"/>
    </location>
</feature>
<evidence type="ECO:0000256" key="6">
    <source>
        <dbReference type="ARBA" id="ARBA00023136"/>
    </source>
</evidence>
<evidence type="ECO:0000259" key="8">
    <source>
        <dbReference type="PROSITE" id="PS50893"/>
    </source>
</evidence>
<keyword evidence="5 7" id="KW-1133">Transmembrane helix</keyword>
<evidence type="ECO:0000256" key="5">
    <source>
        <dbReference type="ARBA" id="ARBA00022989"/>
    </source>
</evidence>
<feature type="domain" description="ABC transporter" evidence="8">
    <location>
        <begin position="342"/>
        <end position="575"/>
    </location>
</feature>
<evidence type="ECO:0000256" key="3">
    <source>
        <dbReference type="ARBA" id="ARBA00022741"/>
    </source>
</evidence>
<dbReference type="InterPro" id="IPR011527">
    <property type="entry name" value="ABC1_TM_dom"/>
</dbReference>
<dbReference type="PANTHER" id="PTHR43394">
    <property type="entry name" value="ATP-DEPENDENT PERMEASE MDL1, MITOCHONDRIAL"/>
    <property type="match status" value="1"/>
</dbReference>
<evidence type="ECO:0000256" key="2">
    <source>
        <dbReference type="ARBA" id="ARBA00022692"/>
    </source>
</evidence>
<sequence>MSASTLPIASGRDTARLAWGILRRRPWTLAGALVLLAGTATAGLAVPTGLGMLVDVVVDGGDPVLAIALIAVGVVGGSLLGAAGAIVLALVLETALARLREDVVDAALSLSPAVVDTIPDGELVARTTHDVEAVGEVTTEAIPAFAGSLLAVVATGIGLAALHPLLLVAMLAVVPVHAVALRHYIRRAPRMYAAERAAVSARSREMLAAMRSLPTLQAYGWTETAGERIGHRSWTVLRWALRTRLVQARLGFGMNMAEAAGLASILAVGGWLAGSGTVTVGEVTTASLLFLALFGPLAVLVMLVDDLQAASAALARIVGVVRSARTDRGRTADASIDAPAAIAVTGLRAGYPDREDALHAVDLHVPHGQWVAIVGSSGAGKTTLARAIVGLLEARAGSVSVAGHDPVTLDEASRAERVVMVGQDVHVFSGSVRDNLLVAAPSADDAALVAAMDAVAGAAWRTRIGDLDALVGDGNAHVEPVDAQRIALARVLLSSASIVVLDEATADADTHDARALELAARRAFAGRTVLTVAHRLSQARDADRILVLDAGRVVEDGAHDDLAHAGGPYATLWAAWSSQRG</sequence>
<dbReference type="SMART" id="SM00382">
    <property type="entry name" value="AAA"/>
    <property type="match status" value="1"/>
</dbReference>
<feature type="transmembrane region" description="Helical" evidence="7">
    <location>
        <begin position="285"/>
        <end position="304"/>
    </location>
</feature>
<keyword evidence="4 10" id="KW-0067">ATP-binding</keyword>
<reference evidence="11" key="1">
    <citation type="submission" date="2016-10" db="EMBL/GenBank/DDBJ databases">
        <authorList>
            <person name="Varghese N."/>
            <person name="Submissions S."/>
        </authorList>
    </citation>
    <scope>NUCLEOTIDE SEQUENCE [LARGE SCALE GENOMIC DNA]</scope>
    <source>
        <strain evidence="11">DSM 22002</strain>
    </source>
</reference>
<feature type="domain" description="ABC transmembrane type-1" evidence="9">
    <location>
        <begin position="30"/>
        <end position="309"/>
    </location>
</feature>
<dbReference type="GO" id="GO:0005886">
    <property type="term" value="C:plasma membrane"/>
    <property type="evidence" value="ECO:0007669"/>
    <property type="project" value="UniProtKB-SubCell"/>
</dbReference>
<evidence type="ECO:0000259" key="9">
    <source>
        <dbReference type="PROSITE" id="PS50929"/>
    </source>
</evidence>
<evidence type="ECO:0000256" key="7">
    <source>
        <dbReference type="SAM" id="Phobius"/>
    </source>
</evidence>
<feature type="transmembrane region" description="Helical" evidence="7">
    <location>
        <begin position="26"/>
        <end position="46"/>
    </location>
</feature>
<evidence type="ECO:0000256" key="1">
    <source>
        <dbReference type="ARBA" id="ARBA00004651"/>
    </source>
</evidence>